<proteinExistence type="predicted"/>
<evidence type="ECO:0000256" key="1">
    <source>
        <dbReference type="SAM" id="MobiDB-lite"/>
    </source>
</evidence>
<gene>
    <name evidence="2" type="ORF">N7U62_12575</name>
</gene>
<evidence type="ECO:0000313" key="3">
    <source>
        <dbReference type="Proteomes" id="UP001300692"/>
    </source>
</evidence>
<dbReference type="EMBL" id="JAOYOD010000001">
    <property type="protein sequence ID" value="MCV9387506.1"/>
    <property type="molecule type" value="Genomic_DNA"/>
</dbReference>
<evidence type="ECO:0000313" key="2">
    <source>
        <dbReference type="EMBL" id="MCV9387506.1"/>
    </source>
</evidence>
<name>A0ABT3CUY7_9BACT</name>
<feature type="region of interest" description="Disordered" evidence="1">
    <location>
        <begin position="43"/>
        <end position="75"/>
    </location>
</feature>
<organism evidence="2 3">
    <name type="scientific">Reichenbachiella ulvae</name>
    <dbReference type="NCBI Taxonomy" id="2980104"/>
    <lineage>
        <taxon>Bacteria</taxon>
        <taxon>Pseudomonadati</taxon>
        <taxon>Bacteroidota</taxon>
        <taxon>Cytophagia</taxon>
        <taxon>Cytophagales</taxon>
        <taxon>Reichenbachiellaceae</taxon>
        <taxon>Reichenbachiella</taxon>
    </lineage>
</organism>
<evidence type="ECO:0008006" key="4">
    <source>
        <dbReference type="Google" id="ProtNLM"/>
    </source>
</evidence>
<sequence>MARVGSKYKTKLIDRINSIDNREILDEVNRLLDVDMEESVYHTSEEQKKEIETASTGQGIPSDIADKEMDEWLSK</sequence>
<accession>A0ABT3CUY7</accession>
<feature type="compositionally biased region" description="Basic and acidic residues" evidence="1">
    <location>
        <begin position="43"/>
        <end position="52"/>
    </location>
</feature>
<reference evidence="2 3" key="1">
    <citation type="submission" date="2022-10" db="EMBL/GenBank/DDBJ databases">
        <title>Comparative genomics and taxonomic characterization of three novel marine species of genus Reichenbachiella exhibiting antioxidant and polysaccharide degradation activities.</title>
        <authorList>
            <person name="Muhammad N."/>
            <person name="Lee Y.-J."/>
            <person name="Ko J."/>
            <person name="Kim S.-G."/>
        </authorList>
    </citation>
    <scope>NUCLEOTIDE SEQUENCE [LARGE SCALE GENOMIC DNA]</scope>
    <source>
        <strain evidence="2 3">ABR2-5</strain>
    </source>
</reference>
<feature type="compositionally biased region" description="Basic and acidic residues" evidence="1">
    <location>
        <begin position="64"/>
        <end position="75"/>
    </location>
</feature>
<comment type="caution">
    <text evidence="2">The sequence shown here is derived from an EMBL/GenBank/DDBJ whole genome shotgun (WGS) entry which is preliminary data.</text>
</comment>
<dbReference type="Proteomes" id="UP001300692">
    <property type="component" value="Unassembled WGS sequence"/>
</dbReference>
<dbReference type="RefSeq" id="WP_264138329.1">
    <property type="nucleotide sequence ID" value="NZ_JAOYOD010000001.1"/>
</dbReference>
<keyword evidence="3" id="KW-1185">Reference proteome</keyword>
<protein>
    <recommendedName>
        <fullName evidence="4">Addiction module component</fullName>
    </recommendedName>
</protein>